<dbReference type="OrthoDB" id="9760333at2"/>
<dbReference type="InterPro" id="IPR036942">
    <property type="entry name" value="Beta-barrel_TonB_sf"/>
</dbReference>
<dbReference type="InterPro" id="IPR000531">
    <property type="entry name" value="Beta-barrel_TonB"/>
</dbReference>
<dbReference type="RefSeq" id="WP_083943354.1">
    <property type="nucleotide sequence ID" value="NZ_JACIED010000001.1"/>
</dbReference>
<keyword evidence="3 14" id="KW-0813">Transport</keyword>
<evidence type="ECO:0000256" key="7">
    <source>
        <dbReference type="ARBA" id="ARBA00022729"/>
    </source>
</evidence>
<accession>A0A7W6MT03</accession>
<dbReference type="EMBL" id="JACIED010000001">
    <property type="protein sequence ID" value="MBB4006619.1"/>
    <property type="molecule type" value="Genomic_DNA"/>
</dbReference>
<keyword evidence="7" id="KW-0732">Signal</keyword>
<comment type="caution">
    <text evidence="18">The sequence shown here is derived from an EMBL/GenBank/DDBJ whole genome shotgun (WGS) entry which is preliminary data.</text>
</comment>
<feature type="domain" description="TonB-dependent receptor plug" evidence="17">
    <location>
        <begin position="91"/>
        <end position="195"/>
    </location>
</feature>
<dbReference type="NCBIfam" id="TIGR01783">
    <property type="entry name" value="TonB-siderophor"/>
    <property type="match status" value="1"/>
</dbReference>
<evidence type="ECO:0000313" key="18">
    <source>
        <dbReference type="EMBL" id="MBB4006619.1"/>
    </source>
</evidence>
<dbReference type="InterPro" id="IPR010105">
    <property type="entry name" value="TonB_sidphr_rcpt"/>
</dbReference>
<dbReference type="CDD" id="cd01347">
    <property type="entry name" value="ligand_gated_channel"/>
    <property type="match status" value="1"/>
</dbReference>
<evidence type="ECO:0000256" key="6">
    <source>
        <dbReference type="ARBA" id="ARBA00022692"/>
    </source>
</evidence>
<keyword evidence="5" id="KW-0410">Iron transport</keyword>
<dbReference type="AlphaFoldDB" id="A0A7W6MT03"/>
<dbReference type="GO" id="GO:0015891">
    <property type="term" value="P:siderophore transport"/>
    <property type="evidence" value="ECO:0007669"/>
    <property type="project" value="InterPro"/>
</dbReference>
<evidence type="ECO:0000256" key="14">
    <source>
        <dbReference type="PROSITE-ProRule" id="PRU01360"/>
    </source>
</evidence>
<evidence type="ECO:0000256" key="1">
    <source>
        <dbReference type="ARBA" id="ARBA00004571"/>
    </source>
</evidence>
<dbReference type="PROSITE" id="PS52016">
    <property type="entry name" value="TONB_DEPENDENT_REC_3"/>
    <property type="match status" value="1"/>
</dbReference>
<evidence type="ECO:0000256" key="4">
    <source>
        <dbReference type="ARBA" id="ARBA00022452"/>
    </source>
</evidence>
<keyword evidence="10 15" id="KW-0798">TonB box</keyword>
<sequence>MSNQACTISQRAEQGRFGHAGNRRRRHLLLAGTALLALGLSFALPHPLHAEEAETQLSTITVKGKSDTATGPVDGYVATRTATGSKSDTPISEVPQSVSVVGAQEMTDRGVTNKVDEALRYTAGVYTQPFGADGDTNWIYVRGFDATQAGSFLDGLNLWSYGFGGFLVDPVVLERVEVLKGPASVLYGGANPGGIVNMVGKRPTGDKFLTTETGINSNGNAFLTFDAGDTFKDSDLSYRLTGKIAGGDKAEDYAHDFRGVIMPQLTWAPDDGTKLNVYAYYSYLDQTSGTNGFLPYVGTVEKASFGRISRDAYYGEPDSDYSYSRQTMVGTDFSHEMENGWTFSQTARYAHLNKAENTPYTYGYYDPATGSNYLNEPASSPAYLTRLGFNHHTEVDSFAIDNHVNGEVETGALKHDLTLGFDYKFYQLDQVQASTTDTPISVTDPVYGTVQPANSVYLNQVLRQQQIGAYVQDQIHFGGGFIATLNGRYDYVYTTSNDRTATNADYDGSDNAASGRAGLAYQFDNGVTPYASIASFFNPQIGATQGDPLKPEEGEQYEAGVKYEPTAFPGMITASVFQINKRNWTVTDPLTFLSSQIGEVRSRGFELEGKVDLNADWKALASFTYQDLDILEHADRSLIGNSPYLVPKMLASAWLDYAVPTNVLAGKLDGVSLGSGIRYQGESWADNANTAKVPDAVLFDAAIRYKKDDWGAALTVTNLFDKRYVSGCQGTLTCGYGEGRTVTLKISKSW</sequence>
<dbReference type="GO" id="GO:0038023">
    <property type="term" value="F:signaling receptor activity"/>
    <property type="evidence" value="ECO:0007669"/>
    <property type="project" value="InterPro"/>
</dbReference>
<evidence type="ECO:0000256" key="12">
    <source>
        <dbReference type="ARBA" id="ARBA00023170"/>
    </source>
</evidence>
<reference evidence="18 19" key="1">
    <citation type="submission" date="2020-08" db="EMBL/GenBank/DDBJ databases">
        <title>Genomic Encyclopedia of Type Strains, Phase IV (KMG-IV): sequencing the most valuable type-strain genomes for metagenomic binning, comparative biology and taxonomic classification.</title>
        <authorList>
            <person name="Goeker M."/>
        </authorList>
    </citation>
    <scope>NUCLEOTIDE SEQUENCE [LARGE SCALE GENOMIC DNA]</scope>
    <source>
        <strain evidence="18 19">DSM 100021</strain>
    </source>
</reference>
<dbReference type="InterPro" id="IPR039426">
    <property type="entry name" value="TonB-dep_rcpt-like"/>
</dbReference>
<dbReference type="SUPFAM" id="SSF56935">
    <property type="entry name" value="Porins"/>
    <property type="match status" value="1"/>
</dbReference>
<dbReference type="Gene3D" id="2.40.170.20">
    <property type="entry name" value="TonB-dependent receptor, beta-barrel domain"/>
    <property type="match status" value="1"/>
</dbReference>
<dbReference type="InterPro" id="IPR037066">
    <property type="entry name" value="Plug_dom_sf"/>
</dbReference>
<keyword evidence="12 18" id="KW-0675">Receptor</keyword>
<dbReference type="Pfam" id="PF07715">
    <property type="entry name" value="Plug"/>
    <property type="match status" value="1"/>
</dbReference>
<keyword evidence="8" id="KW-0408">Iron</keyword>
<protein>
    <submittedName>
        <fullName evidence="18">Iron complex outermembrane receptor protein</fullName>
    </submittedName>
</protein>
<evidence type="ECO:0000256" key="2">
    <source>
        <dbReference type="ARBA" id="ARBA00009810"/>
    </source>
</evidence>
<evidence type="ECO:0000256" key="5">
    <source>
        <dbReference type="ARBA" id="ARBA00022496"/>
    </source>
</evidence>
<gene>
    <name evidence="18" type="ORF">GGQ71_000855</name>
</gene>
<evidence type="ECO:0000256" key="3">
    <source>
        <dbReference type="ARBA" id="ARBA00022448"/>
    </source>
</evidence>
<name>A0A7W6MT03_9HYPH</name>
<dbReference type="GO" id="GO:0015344">
    <property type="term" value="F:siderophore uptake transmembrane transporter activity"/>
    <property type="evidence" value="ECO:0007669"/>
    <property type="project" value="TreeGrafter"/>
</dbReference>
<dbReference type="InterPro" id="IPR012910">
    <property type="entry name" value="Plug_dom"/>
</dbReference>
<keyword evidence="13 14" id="KW-0998">Cell outer membrane</keyword>
<dbReference type="FunFam" id="2.170.130.10:FF:000001">
    <property type="entry name" value="Catecholate siderophore TonB-dependent receptor"/>
    <property type="match status" value="1"/>
</dbReference>
<comment type="subcellular location">
    <subcellularLocation>
        <location evidence="1 14">Cell outer membrane</location>
        <topology evidence="1 14">Multi-pass membrane protein</topology>
    </subcellularLocation>
</comment>
<proteinExistence type="inferred from homology"/>
<evidence type="ECO:0000256" key="9">
    <source>
        <dbReference type="ARBA" id="ARBA00023065"/>
    </source>
</evidence>
<dbReference type="Gene3D" id="2.170.130.10">
    <property type="entry name" value="TonB-dependent receptor, plug domain"/>
    <property type="match status" value="1"/>
</dbReference>
<dbReference type="Proteomes" id="UP000544107">
    <property type="component" value="Unassembled WGS sequence"/>
</dbReference>
<organism evidence="18 19">
    <name type="scientific">Allorhizobium taibaishanense</name>
    <dbReference type="NCBI Taxonomy" id="887144"/>
    <lineage>
        <taxon>Bacteria</taxon>
        <taxon>Pseudomonadati</taxon>
        <taxon>Pseudomonadota</taxon>
        <taxon>Alphaproteobacteria</taxon>
        <taxon>Hyphomicrobiales</taxon>
        <taxon>Rhizobiaceae</taxon>
        <taxon>Rhizobium/Agrobacterium group</taxon>
        <taxon>Allorhizobium</taxon>
    </lineage>
</organism>
<keyword evidence="9" id="KW-0406">Ion transport</keyword>
<evidence type="ECO:0000256" key="8">
    <source>
        <dbReference type="ARBA" id="ARBA00023004"/>
    </source>
</evidence>
<dbReference type="GO" id="GO:0009279">
    <property type="term" value="C:cell outer membrane"/>
    <property type="evidence" value="ECO:0007669"/>
    <property type="project" value="UniProtKB-SubCell"/>
</dbReference>
<dbReference type="PANTHER" id="PTHR32552">
    <property type="entry name" value="FERRICHROME IRON RECEPTOR-RELATED"/>
    <property type="match status" value="1"/>
</dbReference>
<evidence type="ECO:0000259" key="16">
    <source>
        <dbReference type="Pfam" id="PF00593"/>
    </source>
</evidence>
<evidence type="ECO:0000256" key="13">
    <source>
        <dbReference type="ARBA" id="ARBA00023237"/>
    </source>
</evidence>
<evidence type="ECO:0000256" key="15">
    <source>
        <dbReference type="RuleBase" id="RU003357"/>
    </source>
</evidence>
<feature type="domain" description="TonB-dependent receptor-like beta-barrel" evidence="16">
    <location>
        <begin position="269"/>
        <end position="719"/>
    </location>
</feature>
<dbReference type="Pfam" id="PF00593">
    <property type="entry name" value="TonB_dep_Rec_b-barrel"/>
    <property type="match status" value="1"/>
</dbReference>
<evidence type="ECO:0000256" key="10">
    <source>
        <dbReference type="ARBA" id="ARBA00023077"/>
    </source>
</evidence>
<dbReference type="NCBIfam" id="NF010651">
    <property type="entry name" value="PRK14050.1"/>
    <property type="match status" value="1"/>
</dbReference>
<evidence type="ECO:0000256" key="11">
    <source>
        <dbReference type="ARBA" id="ARBA00023136"/>
    </source>
</evidence>
<keyword evidence="6 14" id="KW-0812">Transmembrane</keyword>
<keyword evidence="4 14" id="KW-1134">Transmembrane beta strand</keyword>
<dbReference type="PANTHER" id="PTHR32552:SF68">
    <property type="entry name" value="FERRICHROME OUTER MEMBRANE TRANSPORTER_PHAGE RECEPTOR"/>
    <property type="match status" value="1"/>
</dbReference>
<keyword evidence="11 14" id="KW-0472">Membrane</keyword>
<comment type="similarity">
    <text evidence="2 14 15">Belongs to the TonB-dependent receptor family.</text>
</comment>
<evidence type="ECO:0000259" key="17">
    <source>
        <dbReference type="Pfam" id="PF07715"/>
    </source>
</evidence>
<evidence type="ECO:0000313" key="19">
    <source>
        <dbReference type="Proteomes" id="UP000544107"/>
    </source>
</evidence>